<dbReference type="AlphaFoldDB" id="A0A0N4VWE6"/>
<evidence type="ECO:0000313" key="2">
    <source>
        <dbReference type="Proteomes" id="UP000268014"/>
    </source>
</evidence>
<gene>
    <name evidence="1" type="ORF">HPLM_LOCUS1614</name>
</gene>
<dbReference type="EMBL" id="UZAF01002260">
    <property type="protein sequence ID" value="VDO10396.1"/>
    <property type="molecule type" value="Genomic_DNA"/>
</dbReference>
<reference evidence="1 2" key="2">
    <citation type="submission" date="2018-11" db="EMBL/GenBank/DDBJ databases">
        <authorList>
            <consortium name="Pathogen Informatics"/>
        </authorList>
    </citation>
    <scope>NUCLEOTIDE SEQUENCE [LARGE SCALE GENOMIC DNA]</scope>
    <source>
        <strain evidence="1 2">MHpl1</strain>
    </source>
</reference>
<organism evidence="3">
    <name type="scientific">Haemonchus placei</name>
    <name type="common">Barber's pole worm</name>
    <dbReference type="NCBI Taxonomy" id="6290"/>
    <lineage>
        <taxon>Eukaryota</taxon>
        <taxon>Metazoa</taxon>
        <taxon>Ecdysozoa</taxon>
        <taxon>Nematoda</taxon>
        <taxon>Chromadorea</taxon>
        <taxon>Rhabditida</taxon>
        <taxon>Rhabditina</taxon>
        <taxon>Rhabditomorpha</taxon>
        <taxon>Strongyloidea</taxon>
        <taxon>Trichostrongylidae</taxon>
        <taxon>Haemonchus</taxon>
    </lineage>
</organism>
<protein>
    <submittedName>
        <fullName evidence="3">Secreted protein</fullName>
    </submittedName>
</protein>
<dbReference type="Proteomes" id="UP000268014">
    <property type="component" value="Unassembled WGS sequence"/>
</dbReference>
<evidence type="ECO:0000313" key="1">
    <source>
        <dbReference type="EMBL" id="VDO10396.1"/>
    </source>
</evidence>
<evidence type="ECO:0000313" key="3">
    <source>
        <dbReference type="WBParaSite" id="HPLM_0000161601-mRNA-1"/>
    </source>
</evidence>
<name>A0A0N4VWE6_HAEPC</name>
<accession>A0A0N4VWE6</accession>
<dbReference type="WBParaSite" id="HPLM_0000161601-mRNA-1">
    <property type="protein sequence ID" value="HPLM_0000161601-mRNA-1"/>
    <property type="gene ID" value="HPLM_0000161601"/>
</dbReference>
<reference evidence="3" key="1">
    <citation type="submission" date="2017-02" db="UniProtKB">
        <authorList>
            <consortium name="WormBaseParasite"/>
        </authorList>
    </citation>
    <scope>IDENTIFICATION</scope>
</reference>
<sequence length="56" mass="6229">MMEACHFVTSCVLVDVVWTDYARSNDVVNDDDGDVVNDDDGNCRRYDLSLTVGELA</sequence>
<keyword evidence="2" id="KW-1185">Reference proteome</keyword>
<proteinExistence type="predicted"/>